<gene>
    <name evidence="2" type="ORF">PCOR1329_LOCUS59462</name>
</gene>
<comment type="caution">
    <text evidence="2">The sequence shown here is derived from an EMBL/GenBank/DDBJ whole genome shotgun (WGS) entry which is preliminary data.</text>
</comment>
<feature type="compositionally biased region" description="Low complexity" evidence="1">
    <location>
        <begin position="1"/>
        <end position="17"/>
    </location>
</feature>
<feature type="compositionally biased region" description="Polar residues" evidence="1">
    <location>
        <begin position="115"/>
        <end position="126"/>
    </location>
</feature>
<organism evidence="2 3">
    <name type="scientific">Prorocentrum cordatum</name>
    <dbReference type="NCBI Taxonomy" id="2364126"/>
    <lineage>
        <taxon>Eukaryota</taxon>
        <taxon>Sar</taxon>
        <taxon>Alveolata</taxon>
        <taxon>Dinophyceae</taxon>
        <taxon>Prorocentrales</taxon>
        <taxon>Prorocentraceae</taxon>
        <taxon>Prorocentrum</taxon>
    </lineage>
</organism>
<feature type="non-terminal residue" evidence="2">
    <location>
        <position position="189"/>
    </location>
</feature>
<dbReference type="EMBL" id="CAUYUJ010017415">
    <property type="protein sequence ID" value="CAK0874627.1"/>
    <property type="molecule type" value="Genomic_DNA"/>
</dbReference>
<name>A0ABN9VP14_9DINO</name>
<evidence type="ECO:0000313" key="3">
    <source>
        <dbReference type="Proteomes" id="UP001189429"/>
    </source>
</evidence>
<protein>
    <submittedName>
        <fullName evidence="2">Uncharacterized protein</fullName>
    </submittedName>
</protein>
<proteinExistence type="predicted"/>
<evidence type="ECO:0000313" key="2">
    <source>
        <dbReference type="EMBL" id="CAK0874627.1"/>
    </source>
</evidence>
<feature type="region of interest" description="Disordered" evidence="1">
    <location>
        <begin position="1"/>
        <end position="189"/>
    </location>
</feature>
<reference evidence="2" key="1">
    <citation type="submission" date="2023-10" db="EMBL/GenBank/DDBJ databases">
        <authorList>
            <person name="Chen Y."/>
            <person name="Shah S."/>
            <person name="Dougan E. K."/>
            <person name="Thang M."/>
            <person name="Chan C."/>
        </authorList>
    </citation>
    <scope>NUCLEOTIDE SEQUENCE [LARGE SCALE GENOMIC DNA]</scope>
</reference>
<feature type="compositionally biased region" description="Acidic residues" evidence="1">
    <location>
        <begin position="94"/>
        <end position="103"/>
    </location>
</feature>
<sequence>MAAVAAAAPGARVAMGRGQAAPADAQHLGMGSDLCGLDSDEDGGSAEQGPSDEEGGTAAQEHLEEGGSDVDWSLSVKEEIEAASDNEIVGADPGELEAAEQADEAGHIPVEQATPREQAQSASPCASIQLVPKAAPSKRSVQHAALDEQSLAPPLVTPTKRPKIKSKSPSEECYQGYTPTPITMLTPPQ</sequence>
<feature type="compositionally biased region" description="Acidic residues" evidence="1">
    <location>
        <begin position="38"/>
        <end position="55"/>
    </location>
</feature>
<dbReference type="Proteomes" id="UP001189429">
    <property type="component" value="Unassembled WGS sequence"/>
</dbReference>
<keyword evidence="3" id="KW-1185">Reference proteome</keyword>
<evidence type="ECO:0000256" key="1">
    <source>
        <dbReference type="SAM" id="MobiDB-lite"/>
    </source>
</evidence>
<accession>A0ABN9VP14</accession>